<keyword evidence="1" id="KW-0732">Signal</keyword>
<protein>
    <submittedName>
        <fullName evidence="3">PKD domain-containing protein</fullName>
    </submittedName>
</protein>
<reference evidence="3 4" key="1">
    <citation type="submission" date="2019-08" db="EMBL/GenBank/DDBJ databases">
        <title>Phlebobacter frassis gen. nov. sp. nov., a new member of family Sphingobacteriaceae isolated from sand fly rearing media.</title>
        <authorList>
            <person name="Kakumanu M.L."/>
            <person name="Marayati B.F."/>
            <person name="Wada-Katsumata A."/>
            <person name="Wasserberg G."/>
            <person name="Schal C."/>
            <person name="Apperson C.S."/>
            <person name="Ponnusamy L."/>
        </authorList>
    </citation>
    <scope>NUCLEOTIDE SEQUENCE [LARGE SCALE GENOMIC DNA]</scope>
    <source>
        <strain evidence="3 4">SSI9</strain>
    </source>
</reference>
<dbReference type="InterPro" id="IPR022409">
    <property type="entry name" value="PKD/Chitinase_dom"/>
</dbReference>
<evidence type="ECO:0000313" key="3">
    <source>
        <dbReference type="EMBL" id="TYR31761.1"/>
    </source>
</evidence>
<dbReference type="Pfam" id="PF18911">
    <property type="entry name" value="PKD_4"/>
    <property type="match status" value="1"/>
</dbReference>
<dbReference type="RefSeq" id="WP_148921057.1">
    <property type="nucleotide sequence ID" value="NZ_VTAV01000022.1"/>
</dbReference>
<keyword evidence="4" id="KW-1185">Reference proteome</keyword>
<name>A0A5D4GSE4_9SPHI</name>
<accession>A0A5D4GSE4</accession>
<feature type="chain" id="PRO_5023124757" evidence="1">
    <location>
        <begin position="23"/>
        <end position="286"/>
    </location>
</feature>
<evidence type="ECO:0000313" key="4">
    <source>
        <dbReference type="Proteomes" id="UP000322362"/>
    </source>
</evidence>
<organism evidence="3 4">
    <name type="scientific">Sphingobacterium phlebotomi</name>
    <dbReference type="NCBI Taxonomy" id="2605433"/>
    <lineage>
        <taxon>Bacteria</taxon>
        <taxon>Pseudomonadati</taxon>
        <taxon>Bacteroidota</taxon>
        <taxon>Sphingobacteriia</taxon>
        <taxon>Sphingobacteriales</taxon>
        <taxon>Sphingobacteriaceae</taxon>
        <taxon>Sphingobacterium</taxon>
    </lineage>
</organism>
<evidence type="ECO:0000256" key="1">
    <source>
        <dbReference type="SAM" id="SignalP"/>
    </source>
</evidence>
<proteinExistence type="predicted"/>
<dbReference type="AlphaFoldDB" id="A0A5D4GSE4"/>
<dbReference type="SUPFAM" id="SSF49299">
    <property type="entry name" value="PKD domain"/>
    <property type="match status" value="1"/>
</dbReference>
<sequence>MKQLKYLIVVFALVAIAGCTKFQESVIPEIDVIFELEVNGNDVRFKNNTEGASNFRWDFGDGKESTDPNPEHQYPGKGKYVATLYATLANGATYEGSTVINIAKSSPIRTDDNSLTDWDEIKQHVLTGESTSGVVNEVKFDYDGNYVYVYMDLNVARNAGDIFDFYLDTDNNAGTGYLSGAFPEGGYDVLLEGPVLNQELAVFYHEGDQAAFSFSEQSISSYFRVGKVENSGNNTRFEMRIERGKLKFLTGSAMRVGITITKGDWSSQLGRAPGDGQAAYLINMDE</sequence>
<evidence type="ECO:0000259" key="2">
    <source>
        <dbReference type="PROSITE" id="PS50093"/>
    </source>
</evidence>
<dbReference type="InterPro" id="IPR000601">
    <property type="entry name" value="PKD_dom"/>
</dbReference>
<dbReference type="EMBL" id="VTAV01000022">
    <property type="protein sequence ID" value="TYR31761.1"/>
    <property type="molecule type" value="Genomic_DNA"/>
</dbReference>
<dbReference type="InterPro" id="IPR013783">
    <property type="entry name" value="Ig-like_fold"/>
</dbReference>
<dbReference type="Proteomes" id="UP000322362">
    <property type="component" value="Unassembled WGS sequence"/>
</dbReference>
<gene>
    <name evidence="3" type="ORF">FXV77_20220</name>
</gene>
<dbReference type="SMART" id="SM00089">
    <property type="entry name" value="PKD"/>
    <property type="match status" value="1"/>
</dbReference>
<feature type="signal peptide" evidence="1">
    <location>
        <begin position="1"/>
        <end position="22"/>
    </location>
</feature>
<dbReference type="InterPro" id="IPR035986">
    <property type="entry name" value="PKD_dom_sf"/>
</dbReference>
<comment type="caution">
    <text evidence="3">The sequence shown here is derived from an EMBL/GenBank/DDBJ whole genome shotgun (WGS) entry which is preliminary data.</text>
</comment>
<dbReference type="Gene3D" id="2.60.40.10">
    <property type="entry name" value="Immunoglobulins"/>
    <property type="match status" value="1"/>
</dbReference>
<dbReference type="PROSITE" id="PS51257">
    <property type="entry name" value="PROKAR_LIPOPROTEIN"/>
    <property type="match status" value="1"/>
</dbReference>
<dbReference type="CDD" id="cd00146">
    <property type="entry name" value="PKD"/>
    <property type="match status" value="1"/>
</dbReference>
<feature type="domain" description="PKD" evidence="2">
    <location>
        <begin position="55"/>
        <end position="93"/>
    </location>
</feature>
<dbReference type="PROSITE" id="PS50093">
    <property type="entry name" value="PKD"/>
    <property type="match status" value="1"/>
</dbReference>